<name>A0A179CXW1_BIBTR</name>
<dbReference type="Gene3D" id="3.40.50.300">
    <property type="entry name" value="P-loop containing nucleotide triphosphate hydrolases"/>
    <property type="match status" value="1"/>
</dbReference>
<dbReference type="InterPro" id="IPR027417">
    <property type="entry name" value="P-loop_NTPase"/>
</dbReference>
<comment type="caution">
    <text evidence="5">The sequence shown here is derived from an EMBL/GenBank/DDBJ whole genome shotgun (WGS) entry which is preliminary data.</text>
</comment>
<keyword evidence="1" id="KW-0813">Transport</keyword>
<dbReference type="AlphaFoldDB" id="A0A179CXW1"/>
<dbReference type="PANTHER" id="PTHR42794:SF1">
    <property type="entry name" value="HEMIN IMPORT ATP-BINDING PROTEIN HMUV"/>
    <property type="match status" value="1"/>
</dbReference>
<dbReference type="GO" id="GO:0016887">
    <property type="term" value="F:ATP hydrolysis activity"/>
    <property type="evidence" value="ECO:0007669"/>
    <property type="project" value="InterPro"/>
</dbReference>
<feature type="domain" description="ABC transporter" evidence="4">
    <location>
        <begin position="16"/>
        <end position="67"/>
    </location>
</feature>
<dbReference type="SUPFAM" id="SSF52540">
    <property type="entry name" value="P-loop containing nucleoside triphosphate hydrolases"/>
    <property type="match status" value="1"/>
</dbReference>
<dbReference type="PATRIC" id="fig|1261658.3.peg.1785"/>
<proteinExistence type="predicted"/>
<dbReference type="PANTHER" id="PTHR42794">
    <property type="entry name" value="HEMIN IMPORT ATP-BINDING PROTEIN HMUV"/>
    <property type="match status" value="1"/>
</dbReference>
<dbReference type="EMBL" id="JACI01000002">
    <property type="protein sequence ID" value="OAQ14470.1"/>
    <property type="molecule type" value="Genomic_DNA"/>
</dbReference>
<comment type="function">
    <text evidence="3">Part of the ABC transporter complex HmuTUV involved in hemin import. Responsible for energy coupling to the transport system.</text>
</comment>
<organism evidence="5 6">
    <name type="scientific">Bibersteinia trehalosi Y31</name>
    <dbReference type="NCBI Taxonomy" id="1261658"/>
    <lineage>
        <taxon>Bacteria</taxon>
        <taxon>Pseudomonadati</taxon>
        <taxon>Pseudomonadota</taxon>
        <taxon>Gammaproteobacteria</taxon>
        <taxon>Pasteurellales</taxon>
        <taxon>Pasteurellaceae</taxon>
        <taxon>Bibersteinia</taxon>
    </lineage>
</organism>
<evidence type="ECO:0000259" key="4">
    <source>
        <dbReference type="Pfam" id="PF00005"/>
    </source>
</evidence>
<keyword evidence="2" id="KW-1278">Translocase</keyword>
<dbReference type="GO" id="GO:0005524">
    <property type="term" value="F:ATP binding"/>
    <property type="evidence" value="ECO:0007669"/>
    <property type="project" value="InterPro"/>
</dbReference>
<evidence type="ECO:0000256" key="3">
    <source>
        <dbReference type="ARBA" id="ARBA00037066"/>
    </source>
</evidence>
<evidence type="ECO:0000313" key="6">
    <source>
        <dbReference type="Proteomes" id="UP000078358"/>
    </source>
</evidence>
<evidence type="ECO:0000256" key="2">
    <source>
        <dbReference type="ARBA" id="ARBA00022967"/>
    </source>
</evidence>
<dbReference type="Pfam" id="PF00005">
    <property type="entry name" value="ABC_tran"/>
    <property type="match status" value="1"/>
</dbReference>
<protein>
    <submittedName>
        <fullName evidence="5">Heme ABC transporter</fullName>
    </submittedName>
</protein>
<sequence length="154" mass="17158">MIALGLPAPLLPEQERQKVCSVAEQLVISHLLDNTYQQLSGGEQIRVQLARCLMKQAPILLADEPIAALDPYYQIDIMHQLKVLTPTQNCVVVIHHLPLAYRFCDEIILLKNGNLLASGNTQAVLTTENIATAFGVKAEMDWAKREMWGIEKLA</sequence>
<reference evidence="5 6" key="1">
    <citation type="submission" date="2014-01" db="EMBL/GenBank/DDBJ databases">
        <authorList>
            <person name="Zuccon D."/>
        </authorList>
    </citation>
    <scope>NUCLEOTIDE SEQUENCE [LARGE SCALE GENOMIC DNA]</scope>
    <source>
        <strain evidence="5 6">Y31</strain>
    </source>
</reference>
<gene>
    <name evidence="5" type="ORF">F480_08945</name>
</gene>
<dbReference type="Proteomes" id="UP000078358">
    <property type="component" value="Unassembled WGS sequence"/>
</dbReference>
<dbReference type="InterPro" id="IPR003439">
    <property type="entry name" value="ABC_transporter-like_ATP-bd"/>
</dbReference>
<evidence type="ECO:0000313" key="5">
    <source>
        <dbReference type="EMBL" id="OAQ14470.1"/>
    </source>
</evidence>
<accession>A0A179CXW1</accession>
<evidence type="ECO:0000256" key="1">
    <source>
        <dbReference type="ARBA" id="ARBA00022448"/>
    </source>
</evidence>